<dbReference type="KEGG" id="aau:AAur_pTC20116"/>
<protein>
    <submittedName>
        <fullName evidence="1">Uncharacterized protein</fullName>
    </submittedName>
</protein>
<geneLocation type="plasmid" evidence="1 2">
    <name>pTC2</name>
</geneLocation>
<dbReference type="EMBL" id="CP000476">
    <property type="protein sequence ID" value="ABM10763.1"/>
    <property type="molecule type" value="Genomic_DNA"/>
</dbReference>
<sequence length="55" mass="5726">MQTGPAARNELNGSRFHTIKGSDGVLYSPDTMPAGQAFNAELNCTSVGGRSGWLG</sequence>
<keyword evidence="1" id="KW-0614">Plasmid</keyword>
<keyword evidence="2" id="KW-1185">Reference proteome</keyword>
<gene>
    <name evidence="1" type="ordered locus">AAur_pTC20116</name>
</gene>
<organism evidence="1 2">
    <name type="scientific">Paenarthrobacter aurescens (strain TC1)</name>
    <dbReference type="NCBI Taxonomy" id="290340"/>
    <lineage>
        <taxon>Bacteria</taxon>
        <taxon>Bacillati</taxon>
        <taxon>Actinomycetota</taxon>
        <taxon>Actinomycetes</taxon>
        <taxon>Micrococcales</taxon>
        <taxon>Micrococcaceae</taxon>
        <taxon>Paenarthrobacter</taxon>
    </lineage>
</organism>
<evidence type="ECO:0000313" key="2">
    <source>
        <dbReference type="Proteomes" id="UP000000637"/>
    </source>
</evidence>
<accession>A1RDG5</accession>
<proteinExistence type="predicted"/>
<reference evidence="1 2" key="1">
    <citation type="journal article" date="2006" name="PLoS Genet.">
        <title>Secrets of soil survival revealed by the genome sequence of Arthrobacter aurescens TC1.</title>
        <authorList>
            <person name="Mongodin E.F."/>
            <person name="Shapir N."/>
            <person name="Daugherty S.C."/>
            <person name="DeBoy R.T."/>
            <person name="Emerson J.B."/>
            <person name="Shvartzbeyn A."/>
            <person name="Radune D."/>
            <person name="Vamathevan J."/>
            <person name="Riggs F."/>
            <person name="Grinberg V."/>
            <person name="Khouri H."/>
            <person name="Wackett L.P."/>
            <person name="Nelson K.E."/>
            <person name="Sadowsky M.J."/>
        </authorList>
    </citation>
    <scope>NUCLEOTIDE SEQUENCE [LARGE SCALE GENOMIC DNA]</scope>
    <source>
        <strain evidence="1 2">TC1</strain>
    </source>
</reference>
<dbReference type="HOGENOM" id="CLU_3021805_0_0_11"/>
<dbReference type="Proteomes" id="UP000000637">
    <property type="component" value="Plasmid pTC2"/>
</dbReference>
<evidence type="ECO:0000313" key="1">
    <source>
        <dbReference type="EMBL" id="ABM10763.1"/>
    </source>
</evidence>
<dbReference type="AlphaFoldDB" id="A1RDG5"/>
<name>A1RDG5_PAEAT</name>